<dbReference type="EMBL" id="QXFL01000003">
    <property type="protein sequence ID" value="RIV86603.1"/>
    <property type="molecule type" value="Genomic_DNA"/>
</dbReference>
<dbReference type="InterPro" id="IPR000182">
    <property type="entry name" value="GNAT_dom"/>
</dbReference>
<organism evidence="2 3">
    <name type="scientific">Aurantiacibacter zhengii</name>
    <dbReference type="NCBI Taxonomy" id="2307003"/>
    <lineage>
        <taxon>Bacteria</taxon>
        <taxon>Pseudomonadati</taxon>
        <taxon>Pseudomonadota</taxon>
        <taxon>Alphaproteobacteria</taxon>
        <taxon>Sphingomonadales</taxon>
        <taxon>Erythrobacteraceae</taxon>
        <taxon>Aurantiacibacter</taxon>
    </lineage>
</organism>
<dbReference type="OrthoDB" id="6293260at2"/>
<comment type="caution">
    <text evidence="2">The sequence shown here is derived from an EMBL/GenBank/DDBJ whole genome shotgun (WGS) entry which is preliminary data.</text>
</comment>
<proteinExistence type="predicted"/>
<dbReference type="Proteomes" id="UP000286576">
    <property type="component" value="Unassembled WGS sequence"/>
</dbReference>
<dbReference type="Gene3D" id="3.40.630.30">
    <property type="match status" value="1"/>
</dbReference>
<dbReference type="Pfam" id="PF13302">
    <property type="entry name" value="Acetyltransf_3"/>
    <property type="match status" value="1"/>
</dbReference>
<sequence length="187" mass="21180">MRPVAPGEPPGQPALLTERLELWMPQVSDLQPMFRIICEETTARYLGGQPTLEDHFMRFTRNAGSWHLYGYGMFMVRERGGDGSLLGNCGIFHSLRGMGTDFDNRPEAGWIIRHDATGKGYAEEAMRAILDSFDERFARELMCLIVQGNVVSMKLADKLGFEALREAEMRDGSQVQLYRRPPARRAP</sequence>
<evidence type="ECO:0000313" key="3">
    <source>
        <dbReference type="Proteomes" id="UP000286576"/>
    </source>
</evidence>
<dbReference type="AlphaFoldDB" id="A0A418NT57"/>
<reference evidence="2 3" key="1">
    <citation type="submission" date="2018-08" db="EMBL/GenBank/DDBJ databases">
        <title>Erythrobacter zhengii sp.nov., a bacterium isolated from deep-sea sediment.</title>
        <authorList>
            <person name="Fang C."/>
            <person name="Wu Y.-H."/>
            <person name="Sun C."/>
            <person name="Wang H."/>
            <person name="Cheng H."/>
            <person name="Meng F.-X."/>
            <person name="Wang C.-S."/>
            <person name="Xu X.-W."/>
        </authorList>
    </citation>
    <scope>NUCLEOTIDE SEQUENCE [LARGE SCALE GENOMIC DNA]</scope>
    <source>
        <strain evidence="2 3">V18</strain>
    </source>
</reference>
<keyword evidence="3" id="KW-1185">Reference proteome</keyword>
<evidence type="ECO:0000313" key="2">
    <source>
        <dbReference type="EMBL" id="RIV86603.1"/>
    </source>
</evidence>
<feature type="domain" description="N-acetyltransferase" evidence="1">
    <location>
        <begin position="20"/>
        <end position="184"/>
    </location>
</feature>
<dbReference type="PANTHER" id="PTHR43792:SF1">
    <property type="entry name" value="N-ACETYLTRANSFERASE DOMAIN-CONTAINING PROTEIN"/>
    <property type="match status" value="1"/>
</dbReference>
<dbReference type="PANTHER" id="PTHR43792">
    <property type="entry name" value="GNAT FAMILY, PUTATIVE (AFU_ORTHOLOGUE AFUA_3G00765)-RELATED-RELATED"/>
    <property type="match status" value="1"/>
</dbReference>
<dbReference type="GO" id="GO:0016747">
    <property type="term" value="F:acyltransferase activity, transferring groups other than amino-acyl groups"/>
    <property type="evidence" value="ECO:0007669"/>
    <property type="project" value="InterPro"/>
</dbReference>
<dbReference type="InterPro" id="IPR016181">
    <property type="entry name" value="Acyl_CoA_acyltransferase"/>
</dbReference>
<dbReference type="SUPFAM" id="SSF55729">
    <property type="entry name" value="Acyl-CoA N-acyltransferases (Nat)"/>
    <property type="match status" value="1"/>
</dbReference>
<evidence type="ECO:0000259" key="1">
    <source>
        <dbReference type="PROSITE" id="PS51186"/>
    </source>
</evidence>
<name>A0A418NT57_9SPHN</name>
<dbReference type="InterPro" id="IPR051531">
    <property type="entry name" value="N-acetyltransferase"/>
</dbReference>
<protein>
    <submittedName>
        <fullName evidence="2">N-acetyltransferase</fullName>
    </submittedName>
</protein>
<dbReference type="PROSITE" id="PS51186">
    <property type="entry name" value="GNAT"/>
    <property type="match status" value="1"/>
</dbReference>
<keyword evidence="2" id="KW-0808">Transferase</keyword>
<dbReference type="RefSeq" id="WP_119586411.1">
    <property type="nucleotide sequence ID" value="NZ_CAWODQ010000022.1"/>
</dbReference>
<gene>
    <name evidence="2" type="ORF">D2V07_07785</name>
</gene>
<accession>A0A418NT57</accession>